<dbReference type="WBParaSite" id="PDA_v2.g23213.t1">
    <property type="protein sequence ID" value="PDA_v2.g23213.t1"/>
    <property type="gene ID" value="PDA_v2.g23213"/>
</dbReference>
<dbReference type="InterPro" id="IPR013083">
    <property type="entry name" value="Znf_RING/FYVE/PHD"/>
</dbReference>
<dbReference type="Gene3D" id="3.30.40.10">
    <property type="entry name" value="Zinc/RING finger domain, C3HC4 (zinc finger)"/>
    <property type="match status" value="1"/>
</dbReference>
<dbReference type="PANTHER" id="PTHR24103">
    <property type="entry name" value="E3 UBIQUITIN-PROTEIN LIGASE TRIM"/>
    <property type="match status" value="1"/>
</dbReference>
<keyword evidence="3" id="KW-0862">Zinc</keyword>
<dbReference type="InterPro" id="IPR050143">
    <property type="entry name" value="TRIM/RBCC"/>
</dbReference>
<dbReference type="PROSITE" id="PS00518">
    <property type="entry name" value="ZF_RING_1"/>
    <property type="match status" value="1"/>
</dbReference>
<protein>
    <submittedName>
        <fullName evidence="7">RING-type domain-containing protein</fullName>
    </submittedName>
</protein>
<dbReference type="SMART" id="SM00184">
    <property type="entry name" value="RING"/>
    <property type="match status" value="1"/>
</dbReference>
<evidence type="ECO:0000256" key="2">
    <source>
        <dbReference type="ARBA" id="ARBA00022771"/>
    </source>
</evidence>
<dbReference type="Proteomes" id="UP000887578">
    <property type="component" value="Unplaced"/>
</dbReference>
<keyword evidence="6" id="KW-1185">Reference proteome</keyword>
<dbReference type="AlphaFoldDB" id="A0A914Q7U6"/>
<keyword evidence="1" id="KW-0479">Metal-binding</keyword>
<evidence type="ECO:0000256" key="1">
    <source>
        <dbReference type="ARBA" id="ARBA00022723"/>
    </source>
</evidence>
<feature type="domain" description="RING-type" evidence="5">
    <location>
        <begin position="351"/>
        <end position="395"/>
    </location>
</feature>
<reference evidence="7" key="1">
    <citation type="submission" date="2022-11" db="UniProtKB">
        <authorList>
            <consortium name="WormBaseParasite"/>
        </authorList>
    </citation>
    <scope>IDENTIFICATION</scope>
</reference>
<dbReference type="InterPro" id="IPR001841">
    <property type="entry name" value="Znf_RING"/>
</dbReference>
<dbReference type="InterPro" id="IPR027370">
    <property type="entry name" value="Znf-RING_euk"/>
</dbReference>
<evidence type="ECO:0000313" key="6">
    <source>
        <dbReference type="Proteomes" id="UP000887578"/>
    </source>
</evidence>
<evidence type="ECO:0000256" key="4">
    <source>
        <dbReference type="PROSITE-ProRule" id="PRU00175"/>
    </source>
</evidence>
<dbReference type="Pfam" id="PF13445">
    <property type="entry name" value="zf-RING_UBOX"/>
    <property type="match status" value="1"/>
</dbReference>
<proteinExistence type="predicted"/>
<organism evidence="6 7">
    <name type="scientific">Panagrolaimus davidi</name>
    <dbReference type="NCBI Taxonomy" id="227884"/>
    <lineage>
        <taxon>Eukaryota</taxon>
        <taxon>Metazoa</taxon>
        <taxon>Ecdysozoa</taxon>
        <taxon>Nematoda</taxon>
        <taxon>Chromadorea</taxon>
        <taxon>Rhabditida</taxon>
        <taxon>Tylenchina</taxon>
        <taxon>Panagrolaimomorpha</taxon>
        <taxon>Panagrolaimoidea</taxon>
        <taxon>Panagrolaimidae</taxon>
        <taxon>Panagrolaimus</taxon>
    </lineage>
</organism>
<keyword evidence="2 4" id="KW-0863">Zinc-finger</keyword>
<dbReference type="InterPro" id="IPR017907">
    <property type="entry name" value="Znf_RING_CS"/>
</dbReference>
<accession>A0A914Q7U6</accession>
<dbReference type="GO" id="GO:0008270">
    <property type="term" value="F:zinc ion binding"/>
    <property type="evidence" value="ECO:0007669"/>
    <property type="project" value="UniProtKB-KW"/>
</dbReference>
<dbReference type="PROSITE" id="PS50089">
    <property type="entry name" value="ZF_RING_2"/>
    <property type="match status" value="1"/>
</dbReference>
<name>A0A914Q7U6_9BILA</name>
<evidence type="ECO:0000256" key="3">
    <source>
        <dbReference type="ARBA" id="ARBA00022833"/>
    </source>
</evidence>
<dbReference type="SUPFAM" id="SSF57850">
    <property type="entry name" value="RING/U-box"/>
    <property type="match status" value="1"/>
</dbReference>
<sequence length="606" mass="69637">MSELTCAGVSGASDAFAVSHDGKRAFLFDRENGIVIRQNLENGERTRLIWKNRNYGDFRYLCYSMFQWKRLEDGQGPDRIGLLIFDKKSRHFRLCLFIVATDNNLIPLRDFIIDCSNIRPQRLSYSSHKHGGKLEFIFYERYDQTQPNEKLHFSYIAVDLSTLDLLRPKTGTLPSGGNWELPFVAEMKMHFISLEKNANKIAQLPMNFVASELNAWNIDSLHPTLEEEQFPRRRAIWCHAWEHGIPFFATARRSTSTPRILLNLWFIDLRNKRWQKIDPEVQIPVTSKNFAIRAASNNSVTLHFDATETAAFFYKFDVSEPLRNIRLQNSYEISEKLESPSASANFAEVACPICLETFKDPRTFFCGHSLCFGCLVRLREVGGSNSTDVKCPNCRRITKIPEAGLPTNYGLQDAISLMLKAQKICESGFRCADCKIPGILEEFYVCLNCLDQLPTKLPESANLTCKKCVMKNHINHSTKDFTFFQNYCTSLKSLKDDCNEEIMKVSGEVAQKLQQNLQTYVTDKLVKTAKQIVQNFCEEKVFRSTEELTHQRNEVSETLSTISKRLSQESGPIFSKMLERAILEEENPDLSPRLTDDEVIERLLRI</sequence>
<evidence type="ECO:0000313" key="7">
    <source>
        <dbReference type="WBParaSite" id="PDA_v2.g23213.t1"/>
    </source>
</evidence>
<evidence type="ECO:0000259" key="5">
    <source>
        <dbReference type="PROSITE" id="PS50089"/>
    </source>
</evidence>